<reference evidence="1 2" key="1">
    <citation type="submission" date="2023-01" db="EMBL/GenBank/DDBJ databases">
        <title>Analysis of 21 Apiospora genomes using comparative genomics revels a genus with tremendous synthesis potential of carbohydrate active enzymes and secondary metabolites.</title>
        <authorList>
            <person name="Sorensen T."/>
        </authorList>
    </citation>
    <scope>NUCLEOTIDE SEQUENCE [LARGE SCALE GENOMIC DNA]</scope>
    <source>
        <strain evidence="1 2">CBS 33761</strain>
    </source>
</reference>
<gene>
    <name evidence="1" type="ORF">PG993_007397</name>
</gene>
<comment type="caution">
    <text evidence="1">The sequence shown here is derived from an EMBL/GenBank/DDBJ whole genome shotgun (WGS) entry which is preliminary data.</text>
</comment>
<name>A0ABR1SXC8_9PEZI</name>
<dbReference type="EMBL" id="JAQQWK010000006">
    <property type="protein sequence ID" value="KAK8038986.1"/>
    <property type="molecule type" value="Genomic_DNA"/>
</dbReference>
<dbReference type="Proteomes" id="UP001444661">
    <property type="component" value="Unassembled WGS sequence"/>
</dbReference>
<organism evidence="1 2">
    <name type="scientific">Apiospora rasikravindrae</name>
    <dbReference type="NCBI Taxonomy" id="990691"/>
    <lineage>
        <taxon>Eukaryota</taxon>
        <taxon>Fungi</taxon>
        <taxon>Dikarya</taxon>
        <taxon>Ascomycota</taxon>
        <taxon>Pezizomycotina</taxon>
        <taxon>Sordariomycetes</taxon>
        <taxon>Xylariomycetidae</taxon>
        <taxon>Amphisphaeriales</taxon>
        <taxon>Apiosporaceae</taxon>
        <taxon>Apiospora</taxon>
    </lineage>
</organism>
<evidence type="ECO:0000313" key="1">
    <source>
        <dbReference type="EMBL" id="KAK8038986.1"/>
    </source>
</evidence>
<protein>
    <submittedName>
        <fullName evidence="1">Uncharacterized protein</fullName>
    </submittedName>
</protein>
<sequence length="72" mass="8401">MDNSGFPRPLCQRAITLENISIDEKLRPREEERLPLYKDSRRRLVFVGILIAWFFKGFDDSVISMKPSSDQA</sequence>
<keyword evidence="2" id="KW-1185">Reference proteome</keyword>
<proteinExistence type="predicted"/>
<accession>A0ABR1SXC8</accession>
<evidence type="ECO:0000313" key="2">
    <source>
        <dbReference type="Proteomes" id="UP001444661"/>
    </source>
</evidence>